<evidence type="ECO:0000313" key="2">
    <source>
        <dbReference type="Ensembl" id="ENSEEEP00000054157.1"/>
    </source>
</evidence>
<dbReference type="PANTHER" id="PTHR48484:SF2">
    <property type="entry name" value="PRO-INTERLEUKIN-16"/>
    <property type="match status" value="1"/>
</dbReference>
<sequence>AVSKTLTDEGGDVLTLELEKNAGGVGFSLEGGKGSIHGDKPLIVSRIFTGSSAEQKGLQVGDELLQVEDSVLQGLTRLEAWTLIKGLPDGPFTISFGRKKDEQS</sequence>
<dbReference type="InterPro" id="IPR036034">
    <property type="entry name" value="PDZ_sf"/>
</dbReference>
<dbReference type="SUPFAM" id="SSF50156">
    <property type="entry name" value="PDZ domain-like"/>
    <property type="match status" value="1"/>
</dbReference>
<evidence type="ECO:0000313" key="3">
    <source>
        <dbReference type="Proteomes" id="UP000314983"/>
    </source>
</evidence>
<dbReference type="SMART" id="SM00228">
    <property type="entry name" value="PDZ"/>
    <property type="match status" value="1"/>
</dbReference>
<dbReference type="PANTHER" id="PTHR48484">
    <property type="entry name" value="PRO-INTERLEUKIN-16"/>
    <property type="match status" value="1"/>
</dbReference>
<reference evidence="2" key="2">
    <citation type="submission" date="2025-08" db="UniProtKB">
        <authorList>
            <consortium name="Ensembl"/>
        </authorList>
    </citation>
    <scope>IDENTIFICATION</scope>
</reference>
<keyword evidence="3" id="KW-1185">Reference proteome</keyword>
<protein>
    <recommendedName>
        <fullName evidence="1">PDZ domain-containing protein</fullName>
    </recommendedName>
</protein>
<dbReference type="Proteomes" id="UP000314983">
    <property type="component" value="Chromosome 1"/>
</dbReference>
<dbReference type="GO" id="GO:0042609">
    <property type="term" value="F:CD4 receptor binding"/>
    <property type="evidence" value="ECO:0007669"/>
    <property type="project" value="TreeGrafter"/>
</dbReference>
<reference evidence="2" key="3">
    <citation type="submission" date="2025-09" db="UniProtKB">
        <authorList>
            <consortium name="Ensembl"/>
        </authorList>
    </citation>
    <scope>IDENTIFICATION</scope>
</reference>
<dbReference type="PROSITE" id="PS50106">
    <property type="entry name" value="PDZ"/>
    <property type="match status" value="1"/>
</dbReference>
<dbReference type="InterPro" id="IPR055287">
    <property type="entry name" value="IL-16-like"/>
</dbReference>
<dbReference type="GO" id="GO:0050930">
    <property type="term" value="P:induction of positive chemotaxis"/>
    <property type="evidence" value="ECO:0007669"/>
    <property type="project" value="InterPro"/>
</dbReference>
<feature type="domain" description="PDZ" evidence="1">
    <location>
        <begin position="15"/>
        <end position="85"/>
    </location>
</feature>
<dbReference type="GO" id="GO:0005125">
    <property type="term" value="F:cytokine activity"/>
    <property type="evidence" value="ECO:0007669"/>
    <property type="project" value="InterPro"/>
</dbReference>
<organism evidence="2 3">
    <name type="scientific">Electrophorus electricus</name>
    <name type="common">Electric eel</name>
    <name type="synonym">Gymnotus electricus</name>
    <dbReference type="NCBI Taxonomy" id="8005"/>
    <lineage>
        <taxon>Eukaryota</taxon>
        <taxon>Metazoa</taxon>
        <taxon>Chordata</taxon>
        <taxon>Craniata</taxon>
        <taxon>Vertebrata</taxon>
        <taxon>Euteleostomi</taxon>
        <taxon>Actinopterygii</taxon>
        <taxon>Neopterygii</taxon>
        <taxon>Teleostei</taxon>
        <taxon>Ostariophysi</taxon>
        <taxon>Gymnotiformes</taxon>
        <taxon>Gymnotoidei</taxon>
        <taxon>Gymnotidae</taxon>
        <taxon>Electrophorus</taxon>
    </lineage>
</organism>
<proteinExistence type="predicted"/>
<reference evidence="2 3" key="1">
    <citation type="submission" date="2020-05" db="EMBL/GenBank/DDBJ databases">
        <title>Electrophorus electricus (electric eel) genome, fEleEle1, primary haplotype.</title>
        <authorList>
            <person name="Myers G."/>
            <person name="Meyer A."/>
            <person name="Fedrigo O."/>
            <person name="Formenti G."/>
            <person name="Rhie A."/>
            <person name="Tracey A."/>
            <person name="Sims Y."/>
            <person name="Jarvis E.D."/>
        </authorList>
    </citation>
    <scope>NUCLEOTIDE SEQUENCE [LARGE SCALE GENOMIC DNA]</scope>
</reference>
<evidence type="ECO:0000259" key="1">
    <source>
        <dbReference type="PROSITE" id="PS50106"/>
    </source>
</evidence>
<dbReference type="GeneTree" id="ENSGT00940000156178"/>
<dbReference type="GO" id="GO:0030595">
    <property type="term" value="P:leukocyte chemotaxis"/>
    <property type="evidence" value="ECO:0007669"/>
    <property type="project" value="TreeGrafter"/>
</dbReference>
<dbReference type="AlphaFoldDB" id="A0AAY5ECH0"/>
<dbReference type="InterPro" id="IPR001478">
    <property type="entry name" value="PDZ"/>
</dbReference>
<dbReference type="Ensembl" id="ENSEEET00000053907.1">
    <property type="protein sequence ID" value="ENSEEEP00000054157.1"/>
    <property type="gene ID" value="ENSEEEG00000025232.1"/>
</dbReference>
<dbReference type="Gene3D" id="2.30.42.10">
    <property type="match status" value="1"/>
</dbReference>
<name>A0AAY5ECH0_ELEEL</name>
<dbReference type="FunFam" id="2.30.42.10:FF:000147">
    <property type="entry name" value="Pro-interleukin-16"/>
    <property type="match status" value="1"/>
</dbReference>
<accession>A0AAY5ECH0</accession>
<dbReference type="Pfam" id="PF00595">
    <property type="entry name" value="PDZ"/>
    <property type="match status" value="1"/>
</dbReference>